<gene>
    <name evidence="1" type="ORF">K8V39_11075</name>
</gene>
<dbReference type="Proteomes" id="UP000813420">
    <property type="component" value="Unassembled WGS sequence"/>
</dbReference>
<evidence type="ECO:0000313" key="1">
    <source>
        <dbReference type="EMBL" id="HJH50793.1"/>
    </source>
</evidence>
<protein>
    <submittedName>
        <fullName evidence="1">Uncharacterized protein</fullName>
    </submittedName>
</protein>
<dbReference type="AlphaFoldDB" id="A0A9D3AKG1"/>
<sequence>MVGTLKIKGKNNESRLIFVDHESRKNWFIFPGQYVYLSVEDARIPVLVQYSPRKKKWYFAGLPEMEVDNRKVSIKSQDCA</sequence>
<name>A0A9D3AKG1_9FIRM</name>
<organism evidence="1 2">
    <name type="scientific">Merdimonas faecis</name>
    <dbReference type="NCBI Taxonomy" id="1653435"/>
    <lineage>
        <taxon>Bacteria</taxon>
        <taxon>Bacillati</taxon>
        <taxon>Bacillota</taxon>
        <taxon>Clostridia</taxon>
        <taxon>Lachnospirales</taxon>
        <taxon>Lachnospiraceae</taxon>
        <taxon>Merdimonas</taxon>
    </lineage>
</organism>
<dbReference type="EMBL" id="DYXE01000088">
    <property type="protein sequence ID" value="HJH50793.1"/>
    <property type="molecule type" value="Genomic_DNA"/>
</dbReference>
<reference evidence="1" key="2">
    <citation type="submission" date="2021-09" db="EMBL/GenBank/DDBJ databases">
        <authorList>
            <person name="Gilroy R."/>
        </authorList>
    </citation>
    <scope>NUCLEOTIDE SEQUENCE</scope>
    <source>
        <strain evidence="1">USAMLcec4-12693</strain>
    </source>
</reference>
<dbReference type="OrthoDB" id="1971573at2"/>
<reference evidence="1" key="1">
    <citation type="journal article" date="2021" name="PeerJ">
        <title>Extensive microbial diversity within the chicken gut microbiome revealed by metagenomics and culture.</title>
        <authorList>
            <person name="Gilroy R."/>
            <person name="Ravi A."/>
            <person name="Getino M."/>
            <person name="Pursley I."/>
            <person name="Horton D.L."/>
            <person name="Alikhan N.F."/>
            <person name="Baker D."/>
            <person name="Gharbi K."/>
            <person name="Hall N."/>
            <person name="Watson M."/>
            <person name="Adriaenssens E.M."/>
            <person name="Foster-Nyarko E."/>
            <person name="Jarju S."/>
            <person name="Secka A."/>
            <person name="Antonio M."/>
            <person name="Oren A."/>
            <person name="Chaudhuri R.R."/>
            <person name="La Ragione R."/>
            <person name="Hildebrand F."/>
            <person name="Pallen M.J."/>
        </authorList>
    </citation>
    <scope>NUCLEOTIDE SEQUENCE</scope>
    <source>
        <strain evidence="1">USAMLcec4-12693</strain>
    </source>
</reference>
<accession>A0A9D3AKG1</accession>
<dbReference type="RefSeq" id="WP_070089613.1">
    <property type="nucleotide sequence ID" value="NZ_CABMJS010000020.1"/>
</dbReference>
<evidence type="ECO:0000313" key="2">
    <source>
        <dbReference type="Proteomes" id="UP000813420"/>
    </source>
</evidence>
<proteinExistence type="predicted"/>
<comment type="caution">
    <text evidence="1">The sequence shown here is derived from an EMBL/GenBank/DDBJ whole genome shotgun (WGS) entry which is preliminary data.</text>
</comment>